<reference evidence="2 3" key="1">
    <citation type="submission" date="2019-04" db="EMBL/GenBank/DDBJ databases">
        <title>Trinickia sp. 7GSK02, isolated from subtropical forest soil.</title>
        <authorList>
            <person name="Gao Z.-H."/>
            <person name="Qiu L.-H."/>
        </authorList>
    </citation>
    <scope>NUCLEOTIDE SEQUENCE [LARGE SCALE GENOMIC DNA]</scope>
    <source>
        <strain evidence="2 3">7GSK02</strain>
    </source>
</reference>
<proteinExistence type="predicted"/>
<evidence type="ECO:0000313" key="2">
    <source>
        <dbReference type="EMBL" id="TKC83853.1"/>
    </source>
</evidence>
<organism evidence="2 3">
    <name type="scientific">Trinickia terrae</name>
    <dbReference type="NCBI Taxonomy" id="2571161"/>
    <lineage>
        <taxon>Bacteria</taxon>
        <taxon>Pseudomonadati</taxon>
        <taxon>Pseudomonadota</taxon>
        <taxon>Betaproteobacteria</taxon>
        <taxon>Burkholderiales</taxon>
        <taxon>Burkholderiaceae</taxon>
        <taxon>Trinickia</taxon>
    </lineage>
</organism>
<sequence>MSAGDVAALFGVKAPSVYDWMNFGRVAKKHLPRLVEVFGHSVNWWLTGEEPDTSIEQPGLPRHLVRIASILEGRSDDEIERIAQALELLLGSTQPKHASQTKISFTVGTPSPHDVKRKT</sequence>
<gene>
    <name evidence="2" type="ORF">FAZ69_22735</name>
</gene>
<dbReference type="Proteomes" id="UP000305539">
    <property type="component" value="Unassembled WGS sequence"/>
</dbReference>
<dbReference type="AlphaFoldDB" id="A0A4U1HTR3"/>
<name>A0A4U1HTR3_9BURK</name>
<accession>A0A4U1HTR3</accession>
<protein>
    <submittedName>
        <fullName evidence="2">Uncharacterized protein</fullName>
    </submittedName>
</protein>
<evidence type="ECO:0000256" key="1">
    <source>
        <dbReference type="SAM" id="MobiDB-lite"/>
    </source>
</evidence>
<feature type="compositionally biased region" description="Polar residues" evidence="1">
    <location>
        <begin position="96"/>
        <end position="109"/>
    </location>
</feature>
<comment type="caution">
    <text evidence="2">The sequence shown here is derived from an EMBL/GenBank/DDBJ whole genome shotgun (WGS) entry which is preliminary data.</text>
</comment>
<feature type="region of interest" description="Disordered" evidence="1">
    <location>
        <begin position="96"/>
        <end position="119"/>
    </location>
</feature>
<evidence type="ECO:0000313" key="3">
    <source>
        <dbReference type="Proteomes" id="UP000305539"/>
    </source>
</evidence>
<dbReference type="OrthoDB" id="9021722at2"/>
<keyword evidence="3" id="KW-1185">Reference proteome</keyword>
<dbReference type="EMBL" id="SWJE01000013">
    <property type="protein sequence ID" value="TKC83853.1"/>
    <property type="molecule type" value="Genomic_DNA"/>
</dbReference>